<evidence type="ECO:0000313" key="1">
    <source>
        <dbReference type="EMBL" id="RYR24487.1"/>
    </source>
</evidence>
<dbReference type="InterPro" id="IPR004252">
    <property type="entry name" value="Probable_transposase_24"/>
</dbReference>
<keyword evidence="2" id="KW-1185">Reference proteome</keyword>
<dbReference type="Pfam" id="PF03004">
    <property type="entry name" value="Transposase_24"/>
    <property type="match status" value="1"/>
</dbReference>
<organism evidence="1 2">
    <name type="scientific">Arachis hypogaea</name>
    <name type="common">Peanut</name>
    <dbReference type="NCBI Taxonomy" id="3818"/>
    <lineage>
        <taxon>Eukaryota</taxon>
        <taxon>Viridiplantae</taxon>
        <taxon>Streptophyta</taxon>
        <taxon>Embryophyta</taxon>
        <taxon>Tracheophyta</taxon>
        <taxon>Spermatophyta</taxon>
        <taxon>Magnoliopsida</taxon>
        <taxon>eudicotyledons</taxon>
        <taxon>Gunneridae</taxon>
        <taxon>Pentapetalae</taxon>
        <taxon>rosids</taxon>
        <taxon>fabids</taxon>
        <taxon>Fabales</taxon>
        <taxon>Fabaceae</taxon>
        <taxon>Papilionoideae</taxon>
        <taxon>50 kb inversion clade</taxon>
        <taxon>dalbergioids sensu lato</taxon>
        <taxon>Dalbergieae</taxon>
        <taxon>Pterocarpus clade</taxon>
        <taxon>Arachis</taxon>
    </lineage>
</organism>
<comment type="caution">
    <text evidence="1">The sequence shown here is derived from an EMBL/GenBank/DDBJ whole genome shotgun (WGS) entry which is preliminary data.</text>
</comment>
<gene>
    <name evidence="1" type="ORF">Ahy_B02g057990</name>
</gene>
<evidence type="ECO:0000313" key="2">
    <source>
        <dbReference type="Proteomes" id="UP000289738"/>
    </source>
</evidence>
<dbReference type="Proteomes" id="UP000289738">
    <property type="component" value="Chromosome B02"/>
</dbReference>
<proteinExistence type="predicted"/>
<sequence length="159" mass="18451">MQYVNREKQTISHTLRSKMIVRKKHELKTANKRIFTKVEIYLISHKKNDGSFVNDEEQLVLLQANESSLNDDAYIKLFGKEHPNRFKIVVTVQCKLSNLYFAAVAKTVAKHLRFLLQAHSGGSKPPRFVECLLRQLFQRFFKIAADVVPTFKINMEIEG</sequence>
<dbReference type="AlphaFoldDB" id="A0A445ADJ1"/>
<name>A0A445ADJ1_ARAHY</name>
<dbReference type="EMBL" id="SDMP01000012">
    <property type="protein sequence ID" value="RYR24487.1"/>
    <property type="molecule type" value="Genomic_DNA"/>
</dbReference>
<accession>A0A445ADJ1</accession>
<protein>
    <submittedName>
        <fullName evidence="1">Uncharacterized protein</fullName>
    </submittedName>
</protein>
<reference evidence="1 2" key="1">
    <citation type="submission" date="2019-01" db="EMBL/GenBank/DDBJ databases">
        <title>Sequencing of cultivated peanut Arachis hypogaea provides insights into genome evolution and oil improvement.</title>
        <authorList>
            <person name="Chen X."/>
        </authorList>
    </citation>
    <scope>NUCLEOTIDE SEQUENCE [LARGE SCALE GENOMIC DNA]</scope>
    <source>
        <strain evidence="2">cv. Fuhuasheng</strain>
        <tissue evidence="1">Leaves</tissue>
    </source>
</reference>